<accession>A0A1Y5IF01</accession>
<reference evidence="1" key="1">
    <citation type="submission" date="2017-04" db="EMBL/GenBank/DDBJ databases">
        <title>Population genomics of picophytoplankton unveils novel chromosome hypervariability.</title>
        <authorList>
            <consortium name="DOE Joint Genome Institute"/>
            <person name="Blanc-Mathieu R."/>
            <person name="Krasovec M."/>
            <person name="Hebrard M."/>
            <person name="Yau S."/>
            <person name="Desgranges E."/>
            <person name="Martin J."/>
            <person name="Schackwitz W."/>
            <person name="Kuo A."/>
            <person name="Salin G."/>
            <person name="Donnadieu C."/>
            <person name="Desdevises Y."/>
            <person name="Sanchez-Ferandin S."/>
            <person name="Moreau H."/>
            <person name="Rivals E."/>
            <person name="Grigoriev I.V."/>
            <person name="Grimsley N."/>
            <person name="Eyre-Walker A."/>
            <person name="Piganeau G."/>
        </authorList>
    </citation>
    <scope>NUCLEOTIDE SEQUENCE [LARGE SCALE GENOMIC DNA]</scope>
    <source>
        <strain evidence="1">RCC 1115</strain>
    </source>
</reference>
<dbReference type="EMBL" id="KZ155778">
    <property type="protein sequence ID" value="OUS47187.1"/>
    <property type="molecule type" value="Genomic_DNA"/>
</dbReference>
<protein>
    <submittedName>
        <fullName evidence="1">Uncharacterized protein</fullName>
    </submittedName>
</protein>
<gene>
    <name evidence="1" type="ORF">BE221DRAFT_204411</name>
</gene>
<name>A0A1Y5IF01_OSTTA</name>
<proteinExistence type="predicted"/>
<dbReference type="AlphaFoldDB" id="A0A1Y5IF01"/>
<sequence length="150" mass="15667">MARGRRRDASTAVEVFGFGALWRRTSSTSASARPRACRVCGRSTGASSDADADVLLELGCACANAFAHVSCATSRHGGDVRGVARGRALDREWTLSWTCACALCGGRFAASAVRTIAARATGALRATGDRAVDDTGRRVDDGSLDRASDR</sequence>
<dbReference type="Proteomes" id="UP000195557">
    <property type="component" value="Unassembled WGS sequence"/>
</dbReference>
<organism evidence="1">
    <name type="scientific">Ostreococcus tauri</name>
    <name type="common">Marine green alga</name>
    <dbReference type="NCBI Taxonomy" id="70448"/>
    <lineage>
        <taxon>Eukaryota</taxon>
        <taxon>Viridiplantae</taxon>
        <taxon>Chlorophyta</taxon>
        <taxon>Mamiellophyceae</taxon>
        <taxon>Mamiellales</taxon>
        <taxon>Bathycoccaceae</taxon>
        <taxon>Ostreococcus</taxon>
    </lineage>
</organism>
<evidence type="ECO:0000313" key="1">
    <source>
        <dbReference type="EMBL" id="OUS47187.1"/>
    </source>
</evidence>